<feature type="region of interest" description="Disordered" evidence="1">
    <location>
        <begin position="74"/>
        <end position="108"/>
    </location>
</feature>
<dbReference type="Proteomes" id="UP001164653">
    <property type="component" value="Chromosome"/>
</dbReference>
<dbReference type="RefSeq" id="WP_244824581.1">
    <property type="nucleotide sequence ID" value="NZ_CP112998.1"/>
</dbReference>
<organism evidence="2 3">
    <name type="scientific">Dyadobacter pollutisoli</name>
    <dbReference type="NCBI Taxonomy" id="2910158"/>
    <lineage>
        <taxon>Bacteria</taxon>
        <taxon>Pseudomonadati</taxon>
        <taxon>Bacteroidota</taxon>
        <taxon>Cytophagia</taxon>
        <taxon>Cytophagales</taxon>
        <taxon>Spirosomataceae</taxon>
        <taxon>Dyadobacter</taxon>
    </lineage>
</organism>
<accession>A0A9E8SLP7</accession>
<name>A0A9E8SLP7_9BACT</name>
<dbReference type="EMBL" id="CP112998">
    <property type="protein sequence ID" value="WAC12434.1"/>
    <property type="molecule type" value="Genomic_DNA"/>
</dbReference>
<dbReference type="AlphaFoldDB" id="A0A9E8SLP7"/>
<gene>
    <name evidence="2" type="ORF">ON006_00440</name>
</gene>
<protein>
    <submittedName>
        <fullName evidence="2">Uncharacterized protein</fullName>
    </submittedName>
</protein>
<keyword evidence="3" id="KW-1185">Reference proteome</keyword>
<feature type="compositionally biased region" description="Polar residues" evidence="1">
    <location>
        <begin position="74"/>
        <end position="83"/>
    </location>
</feature>
<sequence>MMLIDDKLLVELFEQKDRKRRQALFALFAEELLTGLSRARIADLISAKLGRPGLVTADDVRYCRFYFKGKSEITASRNSTPTQKPRPRSEHSSEPGSNPPGAFKVSDPDEIKLQDQFNYESKFAKKNEN</sequence>
<evidence type="ECO:0000313" key="3">
    <source>
        <dbReference type="Proteomes" id="UP001164653"/>
    </source>
</evidence>
<evidence type="ECO:0000313" key="2">
    <source>
        <dbReference type="EMBL" id="WAC12434.1"/>
    </source>
</evidence>
<proteinExistence type="predicted"/>
<reference evidence="2" key="1">
    <citation type="submission" date="2022-11" db="EMBL/GenBank/DDBJ databases">
        <title>Dyadobacter pollutisoli sp. nov., isolated from plastic dumped soil.</title>
        <authorList>
            <person name="Kim J.M."/>
            <person name="Kim K.R."/>
            <person name="Lee J.K."/>
            <person name="Hao L."/>
            <person name="Jeon C.O."/>
        </authorList>
    </citation>
    <scope>NUCLEOTIDE SEQUENCE</scope>
    <source>
        <strain evidence="2">U1</strain>
    </source>
</reference>
<dbReference type="KEGG" id="dpf:ON006_00440"/>
<evidence type="ECO:0000256" key="1">
    <source>
        <dbReference type="SAM" id="MobiDB-lite"/>
    </source>
</evidence>